<feature type="compositionally biased region" description="Basic residues" evidence="1">
    <location>
        <begin position="235"/>
        <end position="244"/>
    </location>
</feature>
<organism evidence="2">
    <name type="scientific">uncultured Mycobacteriales bacterium</name>
    <dbReference type="NCBI Taxonomy" id="581187"/>
    <lineage>
        <taxon>Bacteria</taxon>
        <taxon>Bacillati</taxon>
        <taxon>Actinomycetota</taxon>
        <taxon>Actinomycetes</taxon>
        <taxon>Mycobacteriales</taxon>
        <taxon>environmental samples</taxon>
    </lineage>
</organism>
<gene>
    <name evidence="2" type="ORF">AVDCRST_MAG41-326</name>
</gene>
<feature type="compositionally biased region" description="Low complexity" evidence="1">
    <location>
        <begin position="129"/>
        <end position="140"/>
    </location>
</feature>
<reference evidence="2" key="1">
    <citation type="submission" date="2020-02" db="EMBL/GenBank/DDBJ databases">
        <authorList>
            <person name="Meier V. D."/>
        </authorList>
    </citation>
    <scope>NUCLEOTIDE SEQUENCE</scope>
    <source>
        <strain evidence="2">AVDCRST_MAG41</strain>
    </source>
</reference>
<feature type="compositionally biased region" description="Basic residues" evidence="1">
    <location>
        <begin position="97"/>
        <end position="117"/>
    </location>
</feature>
<feature type="compositionally biased region" description="Basic and acidic residues" evidence="1">
    <location>
        <begin position="291"/>
        <end position="301"/>
    </location>
</feature>
<feature type="compositionally biased region" description="Basic residues" evidence="1">
    <location>
        <begin position="1"/>
        <end position="13"/>
    </location>
</feature>
<dbReference type="GO" id="GO:0005524">
    <property type="term" value="F:ATP binding"/>
    <property type="evidence" value="ECO:0007669"/>
    <property type="project" value="UniProtKB-KW"/>
</dbReference>
<proteinExistence type="predicted"/>
<name>A0A6J4H9S7_9ACTN</name>
<feature type="compositionally biased region" description="Low complexity" evidence="1">
    <location>
        <begin position="210"/>
        <end position="220"/>
    </location>
</feature>
<feature type="compositionally biased region" description="Low complexity" evidence="1">
    <location>
        <begin position="53"/>
        <end position="79"/>
    </location>
</feature>
<dbReference type="EMBL" id="CADCTP010000026">
    <property type="protein sequence ID" value="CAA9217334.1"/>
    <property type="molecule type" value="Genomic_DNA"/>
</dbReference>
<keyword evidence="2" id="KW-0547">Nucleotide-binding</keyword>
<feature type="compositionally biased region" description="Basic and acidic residues" evidence="1">
    <location>
        <begin position="36"/>
        <end position="52"/>
    </location>
</feature>
<accession>A0A6J4H9S7</accession>
<sequence length="301" mass="31448">DRRGDHARRHHQAVRRDPRRGPGVLRGPAGRVLRPARPERRRQDHAGGDRRGAAPGRLRLGHRAGPAAVATGPRAAAPGRRADPGLGVLHPHDRRGAPGHRRRPVRAAPRGRRRRPGAGRPGRQGRHPGGQPVRRAAAAAGHRDRAGARPGADLPGRADRGPGHRGPAGAVGGAARAEEPGPHRLLHHPPHGRGAGAVRPGGDPVPRPAGRPGQPGQPDPLAQGADPAVRAGRPGVRRGGRGAGRRGPGLGGRHRGGRGDPLGRTGARRAGRHRRPGRGPDPQRHPRGRVPRTDRGGGARM</sequence>
<evidence type="ECO:0000313" key="2">
    <source>
        <dbReference type="EMBL" id="CAA9217334.1"/>
    </source>
</evidence>
<feature type="non-terminal residue" evidence="2">
    <location>
        <position position="301"/>
    </location>
</feature>
<feature type="non-terminal residue" evidence="2">
    <location>
        <position position="1"/>
    </location>
</feature>
<protein>
    <submittedName>
        <fullName evidence="2">Efflux ABC transporter, ATP-binding protein</fullName>
    </submittedName>
</protein>
<dbReference type="AlphaFoldDB" id="A0A6J4H9S7"/>
<keyword evidence="2" id="KW-0067">ATP-binding</keyword>
<feature type="compositionally biased region" description="Basic residues" evidence="1">
    <location>
        <begin position="266"/>
        <end position="277"/>
    </location>
</feature>
<evidence type="ECO:0000256" key="1">
    <source>
        <dbReference type="SAM" id="MobiDB-lite"/>
    </source>
</evidence>
<feature type="region of interest" description="Disordered" evidence="1">
    <location>
        <begin position="1"/>
        <end position="301"/>
    </location>
</feature>